<accession>A0A9D3W720</accession>
<keyword evidence="2" id="KW-1185">Reference proteome</keyword>
<protein>
    <submittedName>
        <fullName evidence="1">Uncharacterized protein</fullName>
    </submittedName>
</protein>
<dbReference type="EMBL" id="JAIQCV010000003">
    <property type="protein sequence ID" value="KAH1113813.1"/>
    <property type="molecule type" value="Genomic_DNA"/>
</dbReference>
<dbReference type="OrthoDB" id="999949at2759"/>
<evidence type="ECO:0000313" key="2">
    <source>
        <dbReference type="Proteomes" id="UP000828251"/>
    </source>
</evidence>
<dbReference type="Proteomes" id="UP000828251">
    <property type="component" value="Unassembled WGS sequence"/>
</dbReference>
<organism evidence="1 2">
    <name type="scientific">Gossypium stocksii</name>
    <dbReference type="NCBI Taxonomy" id="47602"/>
    <lineage>
        <taxon>Eukaryota</taxon>
        <taxon>Viridiplantae</taxon>
        <taxon>Streptophyta</taxon>
        <taxon>Embryophyta</taxon>
        <taxon>Tracheophyta</taxon>
        <taxon>Spermatophyta</taxon>
        <taxon>Magnoliopsida</taxon>
        <taxon>eudicotyledons</taxon>
        <taxon>Gunneridae</taxon>
        <taxon>Pentapetalae</taxon>
        <taxon>rosids</taxon>
        <taxon>malvids</taxon>
        <taxon>Malvales</taxon>
        <taxon>Malvaceae</taxon>
        <taxon>Malvoideae</taxon>
        <taxon>Gossypium</taxon>
    </lineage>
</organism>
<evidence type="ECO:0000313" key="1">
    <source>
        <dbReference type="EMBL" id="KAH1113813.1"/>
    </source>
</evidence>
<proteinExistence type="predicted"/>
<comment type="caution">
    <text evidence="1">The sequence shown here is derived from an EMBL/GenBank/DDBJ whole genome shotgun (WGS) entry which is preliminary data.</text>
</comment>
<sequence>MLVEFVPSLILFWKDKFLENKSGAFDKLELDNFGAGADKDLKFLEGDILRSIVNGILAIDFSEKIQQILFKEMEHTVVLKLLGRNIGKYGYTKELCASQQLELVVGKEQKGTTLIEAVSGGEYAVYRPWMVVKRKEVSEDGDPTLSTKPTSSLSELVEVQVVDSPGGLNPNKHTVVSFKEKDLVDSAQLRGLLLAQTVSKLQSADSGSVDPGAGKRIQE</sequence>
<dbReference type="AlphaFoldDB" id="A0A9D3W720"/>
<gene>
    <name evidence="1" type="ORF">J1N35_007191</name>
</gene>
<name>A0A9D3W720_9ROSI</name>
<reference evidence="1 2" key="1">
    <citation type="journal article" date="2021" name="Plant Biotechnol. J.">
        <title>Multi-omics assisted identification of the key and species-specific regulatory components of drought-tolerant mechanisms in Gossypium stocksii.</title>
        <authorList>
            <person name="Yu D."/>
            <person name="Ke L."/>
            <person name="Zhang D."/>
            <person name="Wu Y."/>
            <person name="Sun Y."/>
            <person name="Mei J."/>
            <person name="Sun J."/>
            <person name="Sun Y."/>
        </authorList>
    </citation>
    <scope>NUCLEOTIDE SEQUENCE [LARGE SCALE GENOMIC DNA]</scope>
    <source>
        <strain evidence="2">cv. E1</strain>
        <tissue evidence="1">Leaf</tissue>
    </source>
</reference>